<evidence type="ECO:0000259" key="3">
    <source>
        <dbReference type="Pfam" id="PF17678"/>
    </source>
</evidence>
<keyword evidence="5" id="KW-1185">Reference proteome</keyword>
<dbReference type="Pfam" id="PF07971">
    <property type="entry name" value="Glyco_hydro_92"/>
    <property type="match status" value="1"/>
</dbReference>
<dbReference type="EMBL" id="JAAOYO010000002">
    <property type="protein sequence ID" value="NII40416.1"/>
    <property type="molecule type" value="Genomic_DNA"/>
</dbReference>
<dbReference type="NCBIfam" id="TIGR01180">
    <property type="entry name" value="aman2_put"/>
    <property type="match status" value="1"/>
</dbReference>
<dbReference type="Proteomes" id="UP001318300">
    <property type="component" value="Unassembled WGS sequence"/>
</dbReference>
<gene>
    <name evidence="4" type="ORF">E9228_001052</name>
</gene>
<reference evidence="4 5" key="1">
    <citation type="submission" date="2020-03" db="EMBL/GenBank/DDBJ databases">
        <title>Above-ground endophytic microbial communities from plants in different locations in the United States.</title>
        <authorList>
            <person name="Frank C."/>
        </authorList>
    </citation>
    <scope>NUCLEOTIDE SEQUENCE [LARGE SCALE GENOMIC DNA]</scope>
    <source>
        <strain evidence="4 5">WW7</strain>
    </source>
</reference>
<dbReference type="Gene3D" id="1.20.1050.60">
    <property type="entry name" value="alpha-1,2-mannosidase"/>
    <property type="match status" value="1"/>
</dbReference>
<dbReference type="InterPro" id="IPR050883">
    <property type="entry name" value="PNGase"/>
</dbReference>
<comment type="caution">
    <text evidence="4">The sequence shown here is derived from an EMBL/GenBank/DDBJ whole genome shotgun (WGS) entry which is preliminary data.</text>
</comment>
<accession>A0ABX0T7I3</accession>
<evidence type="ECO:0000256" key="1">
    <source>
        <dbReference type="SAM" id="MobiDB-lite"/>
    </source>
</evidence>
<dbReference type="InterPro" id="IPR012939">
    <property type="entry name" value="Glyco_hydro_92"/>
</dbReference>
<feature type="region of interest" description="Disordered" evidence="1">
    <location>
        <begin position="704"/>
        <end position="723"/>
    </location>
</feature>
<dbReference type="Gene3D" id="1.20.1610.10">
    <property type="entry name" value="alpha-1,2-mannosidases domains"/>
    <property type="match status" value="1"/>
</dbReference>
<evidence type="ECO:0000313" key="5">
    <source>
        <dbReference type="Proteomes" id="UP001318300"/>
    </source>
</evidence>
<dbReference type="InterPro" id="IPR005887">
    <property type="entry name" value="GH92_a_mannosidase_put"/>
</dbReference>
<dbReference type="InterPro" id="IPR014718">
    <property type="entry name" value="GH-type_carb-bd"/>
</dbReference>
<organism evidence="4 5">
    <name type="scientific">Curtobacterium salicis</name>
    <dbReference type="NCBI Taxonomy" id="1779862"/>
    <lineage>
        <taxon>Bacteria</taxon>
        <taxon>Bacillati</taxon>
        <taxon>Actinomycetota</taxon>
        <taxon>Actinomycetes</taxon>
        <taxon>Micrococcales</taxon>
        <taxon>Microbacteriaceae</taxon>
        <taxon>Curtobacterium</taxon>
    </lineage>
</organism>
<dbReference type="Pfam" id="PF17678">
    <property type="entry name" value="Glyco_hydro_92N"/>
    <property type="match status" value="1"/>
</dbReference>
<dbReference type="PANTHER" id="PTHR12143:SF43">
    <property type="entry name" value="PUTATIVE-RELATED"/>
    <property type="match status" value="1"/>
</dbReference>
<dbReference type="SUPFAM" id="SSF48208">
    <property type="entry name" value="Six-hairpin glycosidases"/>
    <property type="match status" value="1"/>
</dbReference>
<evidence type="ECO:0000313" key="4">
    <source>
        <dbReference type="EMBL" id="NII40416.1"/>
    </source>
</evidence>
<dbReference type="RefSeq" id="WP_166779555.1">
    <property type="nucleotide sequence ID" value="NZ_JAAOYO010000002.1"/>
</dbReference>
<feature type="domain" description="Glycosyl hydrolase family 92" evidence="2">
    <location>
        <begin position="430"/>
        <end position="937"/>
    </location>
</feature>
<proteinExistence type="predicted"/>
<evidence type="ECO:0000259" key="2">
    <source>
        <dbReference type="Pfam" id="PF07971"/>
    </source>
</evidence>
<sequence>MSDARRGGPEAADPTTVGPTTAVAARNGVGFVSHEATPVEQTDPGETVQVLPGFAGREVGPADVLTWVWFPERSLPEGQTEPAVSDLDGFWAATAFALDIVFTDGTRLSEGGARDQYGDAVTPEAQDDARKQWVDQWNRRTVDLAAHVGRVVDRLEARLGRADRPASVTGPDRPVRGWVDDVRIEPVGPATGALPADARPLDHVRTTRGTHSSGTFSRGNTAPLVGLPHGGVFGLPMTNAADSRWPYAYQEHNRPSDNRPAIQAFATSHLPSPWMADRGVFQVMPSPLADPDVDRTARALGFDHVDELDGPHRYRVALDAGVTAEMTAGEFALAWRFTGVRSIVLDHHGVLRSSTVRLEDGTAVVDALLDDRAETPPHHVHLRITNALAEHTTFVDGLLRGRVEVSGDTDVLLGISTVSAEDAIANLRAAGDFDAMRGHAEDRWTAELDTLQVEGATPDQLVSLYSGLYRAFLYPTRAGETALVHQTDPAGSPRHRSPYGDVLSEPIRDEPGPEVVDGPLTTTNGFWDTYRTAWPLLALLTPDTAADLAEGVVGHFTDGGWTPRWSAPGAEDVMTGTTSDTVFADLVAKGVDGFDVAQAYRSAVRNATVPARDRRVGRKGSLPGLFRGYVDTATGEGMSWTLDAAINDWGVAVLANAMADRAVAAGDDVGAARHRAEHEWFARRSLQYRNVFDRERGFFIGRTPDGNWRDAGPAGDSDPDGGFDPDVWGSDYTETNAWGTMFTAPHDGAGVVDLHGGPAAFDQAFARFWARRETGGTDRSGSYGFAIHEMTEARDIRMGMLGLSNQPAHHIPFFPMFTGRHDDAHRIVRECLERLFVGSDLGQGYPGDEDNGEMSAWYVFATIGLYPLAPSTGTYVLVPPSVRRTVLNRGGGSSTVIETTGSGASIASVTVDGEPWESVSIPHAVVVAATRIEVALAETPQGWAAASRPASASALHGYRDTPDDVLPVGASPLTDDTGATVVSLGAGESVVVPVTVSQASLVTVTVAAAGTGSWRIVLRDADGAAVHVLDGSDETFDRDGQTRVFPFAGGVDGGTLAFEALTPVALTQLQLVAADGTAR</sequence>
<dbReference type="InterPro" id="IPR008928">
    <property type="entry name" value="6-hairpin_glycosidase_sf"/>
</dbReference>
<feature type="domain" description="Glycosyl hydrolase family 92 N-terminal" evidence="3">
    <location>
        <begin position="209"/>
        <end position="338"/>
    </location>
</feature>
<name>A0ABX0T7I3_9MICO</name>
<dbReference type="Gene3D" id="3.30.2080.10">
    <property type="entry name" value="GH92 mannosidase domain"/>
    <property type="match status" value="1"/>
</dbReference>
<dbReference type="InterPro" id="IPR041371">
    <property type="entry name" value="GH92_N"/>
</dbReference>
<protein>
    <submittedName>
        <fullName evidence="4">Alpha-1,2-mannosidase</fullName>
    </submittedName>
</protein>
<dbReference type="PANTHER" id="PTHR12143">
    <property type="entry name" value="PEPTIDE N-GLYCANASE PNGASE -RELATED"/>
    <property type="match status" value="1"/>
</dbReference>
<dbReference type="Gene3D" id="2.70.98.10">
    <property type="match status" value="1"/>
</dbReference>